<dbReference type="STRING" id="333138.LQ50_06700"/>
<evidence type="ECO:0000256" key="2">
    <source>
        <dbReference type="ARBA" id="ARBA00004496"/>
    </source>
</evidence>
<evidence type="ECO:0000256" key="17">
    <source>
        <dbReference type="HAMAP-Rule" id="MF_00639"/>
    </source>
</evidence>
<dbReference type="EC" id="6.3.2.9" evidence="5 17"/>
<dbReference type="GO" id="GO:0051301">
    <property type="term" value="P:cell division"/>
    <property type="evidence" value="ECO:0007669"/>
    <property type="project" value="UniProtKB-KW"/>
</dbReference>
<dbReference type="InterPro" id="IPR004101">
    <property type="entry name" value="Mur_ligase_C"/>
</dbReference>
<keyword evidence="11 17" id="KW-0133">Cell shape</keyword>
<dbReference type="GO" id="GO:0005737">
    <property type="term" value="C:cytoplasm"/>
    <property type="evidence" value="ECO:0007669"/>
    <property type="project" value="UniProtKB-SubCell"/>
</dbReference>
<dbReference type="NCBIfam" id="TIGR01087">
    <property type="entry name" value="murD"/>
    <property type="match status" value="1"/>
</dbReference>
<dbReference type="GO" id="GO:0008764">
    <property type="term" value="F:UDP-N-acetylmuramoylalanine-D-glutamate ligase activity"/>
    <property type="evidence" value="ECO:0007669"/>
    <property type="project" value="UniProtKB-UniRule"/>
</dbReference>
<feature type="binding site" evidence="17">
    <location>
        <begin position="119"/>
        <end position="125"/>
    </location>
    <ligand>
        <name>ATP</name>
        <dbReference type="ChEBI" id="CHEBI:30616"/>
    </ligand>
</feature>
<evidence type="ECO:0000313" key="21">
    <source>
        <dbReference type="EMBL" id="KHF40780.1"/>
    </source>
</evidence>
<evidence type="ECO:0000256" key="3">
    <source>
        <dbReference type="ARBA" id="ARBA00004752"/>
    </source>
</evidence>
<dbReference type="Gene3D" id="3.40.50.720">
    <property type="entry name" value="NAD(P)-binding Rossmann-like Domain"/>
    <property type="match status" value="1"/>
</dbReference>
<dbReference type="Gene3D" id="3.90.190.20">
    <property type="entry name" value="Mur ligase, C-terminal domain"/>
    <property type="match status" value="1"/>
</dbReference>
<evidence type="ECO:0000256" key="8">
    <source>
        <dbReference type="ARBA" id="ARBA00022598"/>
    </source>
</evidence>
<proteinExistence type="inferred from homology"/>
<dbReference type="SUPFAM" id="SSF51984">
    <property type="entry name" value="MurCD N-terminal domain"/>
    <property type="match status" value="1"/>
</dbReference>
<dbReference type="UniPathway" id="UPA00219"/>
<sequence>MKSNDLFKGKRILVLGLAKSGEAAARLLHKLGAFVVVNDAKPYEENEQAKELEELGIEVVCGHHPLSLLEEKLDLIVKNPGIPYSNPIIHEAIHRGLSVVTEVEIASLISEAEIVAITGSNGKTTTTTLIYEMVKNSKREPLIAGNIGTVACEVAEKAKSNQVMVLEVSSFQLIGTEQFKPKVSVFLNLFDAHLDYHGTKEEYSLAKAKITANQSKEDYLVYNIDDPTVCKIANESRASLIPFSVKQKLTKGFWIQEGSIYYNDQPIISLDSIVLPGAHNLENILAAMGAAITLGARLPQIEHVLQTFSGVEHRLQFVTEYKDRRFYNDSKATNILASQKALEAFEQPIVLLAGGLDRGNDFDELLPSLNNVKALITFGETKEKLAKTATEANVETIVYADGMEEAVLAAFEHSDAGDVILLSPACASWDQYRTFEERGRRFVDAVKNLETTLQS</sequence>
<feature type="domain" description="Mur ligase central" evidence="20">
    <location>
        <begin position="117"/>
        <end position="291"/>
    </location>
</feature>
<name>A0A0B0IHL7_9BACI</name>
<dbReference type="Proteomes" id="UP000030832">
    <property type="component" value="Unassembled WGS sequence"/>
</dbReference>
<evidence type="ECO:0000259" key="20">
    <source>
        <dbReference type="Pfam" id="PF08245"/>
    </source>
</evidence>
<dbReference type="HAMAP" id="MF_00639">
    <property type="entry name" value="MurD"/>
    <property type="match status" value="1"/>
</dbReference>
<dbReference type="InterPro" id="IPR036565">
    <property type="entry name" value="Mur-like_cat_sf"/>
</dbReference>
<dbReference type="GO" id="GO:0009252">
    <property type="term" value="P:peptidoglycan biosynthetic process"/>
    <property type="evidence" value="ECO:0007669"/>
    <property type="project" value="UniProtKB-UniRule"/>
</dbReference>
<dbReference type="GO" id="GO:0005524">
    <property type="term" value="F:ATP binding"/>
    <property type="evidence" value="ECO:0007669"/>
    <property type="project" value="UniProtKB-UniRule"/>
</dbReference>
<evidence type="ECO:0000256" key="13">
    <source>
        <dbReference type="ARBA" id="ARBA00023316"/>
    </source>
</evidence>
<dbReference type="SUPFAM" id="SSF53623">
    <property type="entry name" value="MurD-like peptide ligases, catalytic domain"/>
    <property type="match status" value="1"/>
</dbReference>
<dbReference type="Gene3D" id="3.40.1190.10">
    <property type="entry name" value="Mur-like, catalytic domain"/>
    <property type="match status" value="1"/>
</dbReference>
<evidence type="ECO:0000313" key="22">
    <source>
        <dbReference type="Proteomes" id="UP000030832"/>
    </source>
</evidence>
<evidence type="ECO:0000256" key="7">
    <source>
        <dbReference type="ARBA" id="ARBA00022490"/>
    </source>
</evidence>
<keyword evidence="7 17" id="KW-0963">Cytoplasm</keyword>
<evidence type="ECO:0000256" key="6">
    <source>
        <dbReference type="ARBA" id="ARBA00015655"/>
    </source>
</evidence>
<evidence type="ECO:0000256" key="14">
    <source>
        <dbReference type="ARBA" id="ARBA00030398"/>
    </source>
</evidence>
<comment type="caution">
    <text evidence="21">The sequence shown here is derived from an EMBL/GenBank/DDBJ whole genome shotgun (WGS) entry which is preliminary data.</text>
</comment>
<dbReference type="eggNOG" id="COG0771">
    <property type="taxonomic scope" value="Bacteria"/>
</dbReference>
<accession>A0A0B0IHL7</accession>
<keyword evidence="13 17" id="KW-0961">Cell wall biogenesis/degradation</keyword>
<keyword evidence="17 18" id="KW-0131">Cell cycle</keyword>
<keyword evidence="12 17" id="KW-0573">Peptidoglycan synthesis</keyword>
<dbReference type="Pfam" id="PF08245">
    <property type="entry name" value="Mur_ligase_M"/>
    <property type="match status" value="1"/>
</dbReference>
<evidence type="ECO:0000256" key="18">
    <source>
        <dbReference type="RuleBase" id="RU003664"/>
    </source>
</evidence>
<evidence type="ECO:0000256" key="15">
    <source>
        <dbReference type="ARBA" id="ARBA00032324"/>
    </source>
</evidence>
<dbReference type="PANTHER" id="PTHR43692">
    <property type="entry name" value="UDP-N-ACETYLMURAMOYLALANINE--D-GLUTAMATE LIGASE"/>
    <property type="match status" value="1"/>
</dbReference>
<keyword evidence="17 18" id="KW-0132">Cell division</keyword>
<dbReference type="EMBL" id="JRJU01000006">
    <property type="protein sequence ID" value="KHF40780.1"/>
    <property type="molecule type" value="Genomic_DNA"/>
</dbReference>
<evidence type="ECO:0000256" key="5">
    <source>
        <dbReference type="ARBA" id="ARBA00012212"/>
    </source>
</evidence>
<evidence type="ECO:0000256" key="9">
    <source>
        <dbReference type="ARBA" id="ARBA00022741"/>
    </source>
</evidence>
<dbReference type="Pfam" id="PF21799">
    <property type="entry name" value="MurD-like_N"/>
    <property type="match status" value="1"/>
</dbReference>
<gene>
    <name evidence="17 21" type="primary">murD</name>
    <name evidence="21" type="ORF">LQ50_06700</name>
</gene>
<comment type="similarity">
    <text evidence="4 17">Belongs to the MurCDEF family.</text>
</comment>
<evidence type="ECO:0000256" key="16">
    <source>
        <dbReference type="ARBA" id="ARBA00047632"/>
    </source>
</evidence>
<dbReference type="InterPro" id="IPR005762">
    <property type="entry name" value="MurD"/>
</dbReference>
<dbReference type="GO" id="GO:0008360">
    <property type="term" value="P:regulation of cell shape"/>
    <property type="evidence" value="ECO:0007669"/>
    <property type="project" value="UniProtKB-KW"/>
</dbReference>
<feature type="domain" description="Mur ligase C-terminal" evidence="19">
    <location>
        <begin position="313"/>
        <end position="426"/>
    </location>
</feature>
<evidence type="ECO:0000256" key="10">
    <source>
        <dbReference type="ARBA" id="ARBA00022840"/>
    </source>
</evidence>
<dbReference type="InterPro" id="IPR036615">
    <property type="entry name" value="Mur_ligase_C_dom_sf"/>
</dbReference>
<evidence type="ECO:0000259" key="19">
    <source>
        <dbReference type="Pfam" id="PF02875"/>
    </source>
</evidence>
<organism evidence="21 22">
    <name type="scientific">Halalkalibacter okhensis</name>
    <dbReference type="NCBI Taxonomy" id="333138"/>
    <lineage>
        <taxon>Bacteria</taxon>
        <taxon>Bacillati</taxon>
        <taxon>Bacillota</taxon>
        <taxon>Bacilli</taxon>
        <taxon>Bacillales</taxon>
        <taxon>Bacillaceae</taxon>
        <taxon>Halalkalibacter</taxon>
    </lineage>
</organism>
<protein>
    <recommendedName>
        <fullName evidence="6 17">UDP-N-acetylmuramoylalanine--D-glutamate ligase</fullName>
        <ecNumber evidence="5 17">6.3.2.9</ecNumber>
    </recommendedName>
    <alternativeName>
        <fullName evidence="15 17">D-glutamic acid-adding enzyme</fullName>
    </alternativeName>
    <alternativeName>
        <fullName evidence="14 17">UDP-N-acetylmuramoyl-L-alanyl-D-glutamate synthetase</fullName>
    </alternativeName>
</protein>
<evidence type="ECO:0000256" key="11">
    <source>
        <dbReference type="ARBA" id="ARBA00022960"/>
    </source>
</evidence>
<dbReference type="AlphaFoldDB" id="A0A0B0IHL7"/>
<comment type="subcellular location">
    <subcellularLocation>
        <location evidence="2 17 18">Cytoplasm</location>
    </subcellularLocation>
</comment>
<comment type="function">
    <text evidence="1 17 18">Cell wall formation. Catalyzes the addition of glutamate to the nucleotide precursor UDP-N-acetylmuramoyl-L-alanine (UMA).</text>
</comment>
<dbReference type="OrthoDB" id="9809796at2"/>
<evidence type="ECO:0000256" key="1">
    <source>
        <dbReference type="ARBA" id="ARBA00002734"/>
    </source>
</evidence>
<dbReference type="SUPFAM" id="SSF53244">
    <property type="entry name" value="MurD-like peptide ligases, peptide-binding domain"/>
    <property type="match status" value="1"/>
</dbReference>
<evidence type="ECO:0000256" key="12">
    <source>
        <dbReference type="ARBA" id="ARBA00022984"/>
    </source>
</evidence>
<dbReference type="PANTHER" id="PTHR43692:SF1">
    <property type="entry name" value="UDP-N-ACETYLMURAMOYLALANINE--D-GLUTAMATE LIGASE"/>
    <property type="match status" value="1"/>
</dbReference>
<dbReference type="InterPro" id="IPR013221">
    <property type="entry name" value="Mur_ligase_cen"/>
</dbReference>
<dbReference type="RefSeq" id="WP_034627242.1">
    <property type="nucleotide sequence ID" value="NZ_JRJU01000006.1"/>
</dbReference>
<keyword evidence="10 17" id="KW-0067">ATP-binding</keyword>
<dbReference type="Pfam" id="PF02875">
    <property type="entry name" value="Mur_ligase_C"/>
    <property type="match status" value="1"/>
</dbReference>
<reference evidence="21 22" key="1">
    <citation type="submission" date="2014-09" db="EMBL/GenBank/DDBJ databases">
        <title>Genome sequencing and annotation of Bacillus Okhensis strain Kh10-101T.</title>
        <authorList>
            <person name="Prakash J.S."/>
        </authorList>
    </citation>
    <scope>NUCLEOTIDE SEQUENCE [LARGE SCALE GENOMIC DNA]</scope>
    <source>
        <strain evidence="22">Kh10-101T</strain>
    </source>
</reference>
<keyword evidence="8 17" id="KW-0436">Ligase</keyword>
<comment type="catalytic activity">
    <reaction evidence="16 17 18">
        <text>UDP-N-acetyl-alpha-D-muramoyl-L-alanine + D-glutamate + ATP = UDP-N-acetyl-alpha-D-muramoyl-L-alanyl-D-glutamate + ADP + phosphate + H(+)</text>
        <dbReference type="Rhea" id="RHEA:16429"/>
        <dbReference type="ChEBI" id="CHEBI:15378"/>
        <dbReference type="ChEBI" id="CHEBI:29986"/>
        <dbReference type="ChEBI" id="CHEBI:30616"/>
        <dbReference type="ChEBI" id="CHEBI:43474"/>
        <dbReference type="ChEBI" id="CHEBI:83898"/>
        <dbReference type="ChEBI" id="CHEBI:83900"/>
        <dbReference type="ChEBI" id="CHEBI:456216"/>
        <dbReference type="EC" id="6.3.2.9"/>
    </reaction>
</comment>
<comment type="pathway">
    <text evidence="3 17 18">Cell wall biogenesis; peptidoglycan biosynthesis.</text>
</comment>
<keyword evidence="9 17" id="KW-0547">Nucleotide-binding</keyword>
<evidence type="ECO:0000256" key="4">
    <source>
        <dbReference type="ARBA" id="ARBA00010416"/>
    </source>
</evidence>
<keyword evidence="22" id="KW-1185">Reference proteome</keyword>
<dbReference type="GO" id="GO:0071555">
    <property type="term" value="P:cell wall organization"/>
    <property type="evidence" value="ECO:0007669"/>
    <property type="project" value="UniProtKB-KW"/>
</dbReference>